<dbReference type="RefSeq" id="WP_009627959.1">
    <property type="nucleotide sequence ID" value="NZ_VBTY01000127.1"/>
</dbReference>
<evidence type="ECO:0000313" key="1">
    <source>
        <dbReference type="EMBL" id="MDG3495814.1"/>
    </source>
</evidence>
<keyword evidence="1" id="KW-0255">Endonuclease</keyword>
<keyword evidence="1" id="KW-0540">Nuclease</keyword>
<dbReference type="AlphaFoldDB" id="A0A9X4MA61"/>
<gene>
    <name evidence="1" type="ORF">FEV09_14785</name>
</gene>
<organism evidence="1 2">
    <name type="scientific">Pseudanabaena catenata USMAC16</name>
    <dbReference type="NCBI Taxonomy" id="1855837"/>
    <lineage>
        <taxon>Bacteria</taxon>
        <taxon>Bacillati</taxon>
        <taxon>Cyanobacteriota</taxon>
        <taxon>Cyanophyceae</taxon>
        <taxon>Pseudanabaenales</taxon>
        <taxon>Pseudanabaenaceae</taxon>
        <taxon>Pseudanabaena</taxon>
    </lineage>
</organism>
<comment type="caution">
    <text evidence="1">The sequence shown here is derived from an EMBL/GenBank/DDBJ whole genome shotgun (WGS) entry which is preliminary data.</text>
</comment>
<dbReference type="Proteomes" id="UP001152872">
    <property type="component" value="Unassembled WGS sequence"/>
</dbReference>
<evidence type="ECO:0000313" key="2">
    <source>
        <dbReference type="Proteomes" id="UP001152872"/>
    </source>
</evidence>
<keyword evidence="2" id="KW-1185">Reference proteome</keyword>
<dbReference type="Gene3D" id="3.90.1570.30">
    <property type="match status" value="1"/>
</dbReference>
<sequence>MQTLAVTEAITTIAEAERKFGLSRSELKDFFTEWYDQLPVINPSDRANLEILWRRYIYHRSGGHLLESTVMLLLVSPLLTIAGLYDPPFRIKAEESITINISDSEETLQGRIDVLVLRDRLWIIVLESKKTMLSVWSALPQTLAYLMASPNSDLPTFAMLTNGDDIVFVKLEGKQYGMSQVLAPLVNRGELEVAWQVLRKIAEIEV</sequence>
<dbReference type="GO" id="GO:0004519">
    <property type="term" value="F:endonuclease activity"/>
    <property type="evidence" value="ECO:0007669"/>
    <property type="project" value="UniProtKB-KW"/>
</dbReference>
<name>A0A9X4MA61_9CYAN</name>
<dbReference type="EMBL" id="VBTY01000127">
    <property type="protein sequence ID" value="MDG3495814.1"/>
    <property type="molecule type" value="Genomic_DNA"/>
</dbReference>
<protein>
    <submittedName>
        <fullName evidence="1">Type I restriction endonuclease subunit R</fullName>
    </submittedName>
</protein>
<reference evidence="1" key="1">
    <citation type="submission" date="2019-05" db="EMBL/GenBank/DDBJ databases">
        <title>Whole genome sequencing of Pseudanabaena catenata USMAC16.</title>
        <authorList>
            <person name="Khan Z."/>
            <person name="Omar W.M."/>
            <person name="Convey P."/>
            <person name="Merican F."/>
            <person name="Najimudin N."/>
        </authorList>
    </citation>
    <scope>NUCLEOTIDE SEQUENCE</scope>
    <source>
        <strain evidence="1">USMAC16</strain>
    </source>
</reference>
<keyword evidence="1" id="KW-0378">Hydrolase</keyword>
<accession>A0A9X4MA61</accession>
<proteinExistence type="predicted"/>